<name>A0A655BMP3_SALET</name>
<accession>A0A655BMP3</accession>
<sequence length="156" mass="17758">MMYVLQNLLIAMRPGDFQYFRMHFADLIFFCAQAAGDDYLTVFVQRFANGFQRLLYRAVNKATGINDNHIRIVIAWHNVIAFGTQLSQDAFRINEVFRTAQGNEADLWLVGYITHSLKSVHLLEWSGQGFYRYPNKNCIAISSGAAASTVVVISKR</sequence>
<dbReference type="Proteomes" id="UP000042394">
    <property type="component" value="Unassembled WGS sequence"/>
</dbReference>
<gene>
    <name evidence="1" type="ORF">ERS008207_00293</name>
</gene>
<proteinExistence type="predicted"/>
<evidence type="ECO:0000313" key="2">
    <source>
        <dbReference type="Proteomes" id="UP000042394"/>
    </source>
</evidence>
<organism evidence="1 2">
    <name type="scientific">Salmonella enterica subsp. enterica serovar Bovismorbificans</name>
    <dbReference type="NCBI Taxonomy" id="58097"/>
    <lineage>
        <taxon>Bacteria</taxon>
        <taxon>Pseudomonadati</taxon>
        <taxon>Pseudomonadota</taxon>
        <taxon>Gammaproteobacteria</taxon>
        <taxon>Enterobacterales</taxon>
        <taxon>Enterobacteriaceae</taxon>
        <taxon>Salmonella</taxon>
    </lineage>
</organism>
<protein>
    <submittedName>
        <fullName evidence="1">Uncharacterized protein</fullName>
    </submittedName>
</protein>
<reference evidence="1 2" key="1">
    <citation type="submission" date="2015-03" db="EMBL/GenBank/DDBJ databases">
        <authorList>
            <consortium name="Pathogen Informatics"/>
        </authorList>
    </citation>
    <scope>NUCLEOTIDE SEQUENCE [LARGE SCALE GENOMIC DNA]</scope>
    <source>
        <strain evidence="1 2">D4891</strain>
    </source>
</reference>
<dbReference type="AlphaFoldDB" id="A0A655BMP3"/>
<evidence type="ECO:0000313" key="1">
    <source>
        <dbReference type="EMBL" id="CNT61221.1"/>
    </source>
</evidence>
<dbReference type="EMBL" id="CQPD01000002">
    <property type="protein sequence ID" value="CNT61221.1"/>
    <property type="molecule type" value="Genomic_DNA"/>
</dbReference>